<accession>A0A7S3CRK9</accession>
<organism evidence="1">
    <name type="scientific">Strombidium rassoulzadegani</name>
    <dbReference type="NCBI Taxonomy" id="1082188"/>
    <lineage>
        <taxon>Eukaryota</taxon>
        <taxon>Sar</taxon>
        <taxon>Alveolata</taxon>
        <taxon>Ciliophora</taxon>
        <taxon>Intramacronucleata</taxon>
        <taxon>Spirotrichea</taxon>
        <taxon>Oligotrichia</taxon>
        <taxon>Strombidiidae</taxon>
        <taxon>Strombidium</taxon>
    </lineage>
</organism>
<dbReference type="AlphaFoldDB" id="A0A7S3CRK9"/>
<evidence type="ECO:0000313" key="1">
    <source>
        <dbReference type="EMBL" id="CAE0235538.1"/>
    </source>
</evidence>
<sequence length="182" mass="20006">MKTLSHLLVLAGSQYAINVQDAEQFLGGVIFGLIQKDDLSEIKQCLTDAEGVEEEVNKAIEYFAKGDVQDILLGIEEMGKLLQELPTDLKECVAMKSDLERIETWAAIFKNPLELLKTVTTNLIKDYAKIFADVSKTTSDIGEAKYYNAGEDIADVLVLTLGAVPAKGDAEVQPENIPVTQW</sequence>
<gene>
    <name evidence="1" type="ORF">SRAS04492_LOCUS7345</name>
</gene>
<reference evidence="1" key="1">
    <citation type="submission" date="2021-01" db="EMBL/GenBank/DDBJ databases">
        <authorList>
            <person name="Corre E."/>
            <person name="Pelletier E."/>
            <person name="Niang G."/>
            <person name="Scheremetjew M."/>
            <person name="Finn R."/>
            <person name="Kale V."/>
            <person name="Holt S."/>
            <person name="Cochrane G."/>
            <person name="Meng A."/>
            <person name="Brown T."/>
            <person name="Cohen L."/>
        </authorList>
    </citation>
    <scope>NUCLEOTIDE SEQUENCE</scope>
    <source>
        <strain evidence="1">Ras09</strain>
    </source>
</reference>
<name>A0A7S3CRK9_9SPIT</name>
<dbReference type="EMBL" id="HBIA01014565">
    <property type="protein sequence ID" value="CAE0235538.1"/>
    <property type="molecule type" value="Transcribed_RNA"/>
</dbReference>
<proteinExistence type="predicted"/>
<protein>
    <submittedName>
        <fullName evidence="1">Uncharacterized protein</fullName>
    </submittedName>
</protein>